<evidence type="ECO:0000259" key="3">
    <source>
        <dbReference type="Pfam" id="PF08669"/>
    </source>
</evidence>
<evidence type="ECO:0000313" key="4">
    <source>
        <dbReference type="EMBL" id="KAG0720825.1"/>
    </source>
</evidence>
<name>A0A8J5CV51_CHIOP</name>
<dbReference type="InterPro" id="IPR006222">
    <property type="entry name" value="GCVT_N"/>
</dbReference>
<evidence type="ECO:0000313" key="5">
    <source>
        <dbReference type="Proteomes" id="UP000770661"/>
    </source>
</evidence>
<dbReference type="InterPro" id="IPR028896">
    <property type="entry name" value="GcvT/YgfZ/DmdA"/>
</dbReference>
<dbReference type="InterPro" id="IPR029043">
    <property type="entry name" value="GcvT/YgfZ_C"/>
</dbReference>
<keyword evidence="4" id="KW-0670">Pyruvate</keyword>
<organism evidence="4 5">
    <name type="scientific">Chionoecetes opilio</name>
    <name type="common">Atlantic snow crab</name>
    <name type="synonym">Cancer opilio</name>
    <dbReference type="NCBI Taxonomy" id="41210"/>
    <lineage>
        <taxon>Eukaryota</taxon>
        <taxon>Metazoa</taxon>
        <taxon>Ecdysozoa</taxon>
        <taxon>Arthropoda</taxon>
        <taxon>Crustacea</taxon>
        <taxon>Multicrustacea</taxon>
        <taxon>Malacostraca</taxon>
        <taxon>Eumalacostraca</taxon>
        <taxon>Eucarida</taxon>
        <taxon>Decapoda</taxon>
        <taxon>Pleocyemata</taxon>
        <taxon>Brachyura</taxon>
        <taxon>Eubrachyura</taxon>
        <taxon>Majoidea</taxon>
        <taxon>Majidae</taxon>
        <taxon>Chionoecetes</taxon>
    </lineage>
</organism>
<evidence type="ECO:0000259" key="2">
    <source>
        <dbReference type="Pfam" id="PF01571"/>
    </source>
</evidence>
<dbReference type="Gene3D" id="3.30.1360.120">
    <property type="entry name" value="Probable tRNA modification gtpase trme, domain 1"/>
    <property type="match status" value="1"/>
</dbReference>
<dbReference type="OrthoDB" id="429143at2759"/>
<dbReference type="GO" id="GO:0005739">
    <property type="term" value="C:mitochondrion"/>
    <property type="evidence" value="ECO:0007669"/>
    <property type="project" value="TreeGrafter"/>
</dbReference>
<feature type="domain" description="GCVT N-terminal" evidence="2">
    <location>
        <begin position="2"/>
        <end position="62"/>
    </location>
</feature>
<dbReference type="SUPFAM" id="SSF103025">
    <property type="entry name" value="Folate-binding domain"/>
    <property type="match status" value="1"/>
</dbReference>
<dbReference type="InterPro" id="IPR013977">
    <property type="entry name" value="GcvT_C"/>
</dbReference>
<protein>
    <submittedName>
        <fullName evidence="4">Pyruvate dehydrogenase phosphatase regulatory subunit, mitochondrial</fullName>
    </submittedName>
</protein>
<comment type="caution">
    <text evidence="4">The sequence shown here is derived from an EMBL/GenBank/DDBJ whole genome shotgun (WGS) entry which is preliminary data.</text>
</comment>
<dbReference type="FunFam" id="2.40.30.110:FF:000004">
    <property type="entry name" value="Pyruvate dehydrogenase phosphatase regulatory subunit, mitochondrial"/>
    <property type="match status" value="1"/>
</dbReference>
<sequence length="193" mass="22203">MYAIHVYENLVSVGKKYNMLHTGYYAMRSLRIEKFYAFWGQDLDSTTTPLECGRGFRVKLHKDIDFIGREALEQQKKEGVRRLYVHLQLQDHNPEVDPWAWGGEPIYRDGVFVGNTTTTGFGFTLNNLICLGFVRNYDENGNMDYVTNEYIMAGDYEVDIAGVRYSASVSLRSPSLPTKFPEPQDNRYLATQS</sequence>
<gene>
    <name evidence="4" type="primary">PDPR_5</name>
    <name evidence="4" type="ORF">GWK47_047655</name>
</gene>
<dbReference type="InterPro" id="IPR027266">
    <property type="entry name" value="TrmE/GcvT-like"/>
</dbReference>
<dbReference type="Gene3D" id="2.40.30.110">
    <property type="entry name" value="Aminomethyltransferase beta-barrel domains"/>
    <property type="match status" value="1"/>
</dbReference>
<dbReference type="PANTHER" id="PTHR43757">
    <property type="entry name" value="AMINOMETHYLTRANSFERASE"/>
    <property type="match status" value="1"/>
</dbReference>
<dbReference type="SUPFAM" id="SSF101790">
    <property type="entry name" value="Aminomethyltransferase beta-barrel domain"/>
    <property type="match status" value="1"/>
</dbReference>
<reference evidence="4" key="1">
    <citation type="submission" date="2020-07" db="EMBL/GenBank/DDBJ databases">
        <title>The High-quality genome of the commercially important snow crab, Chionoecetes opilio.</title>
        <authorList>
            <person name="Jeong J.-H."/>
            <person name="Ryu S."/>
        </authorList>
    </citation>
    <scope>NUCLEOTIDE SEQUENCE</scope>
    <source>
        <strain evidence="4">MADBK_172401_WGS</strain>
        <tissue evidence="4">Digestive gland</tissue>
    </source>
</reference>
<dbReference type="AlphaFoldDB" id="A0A8J5CV51"/>
<proteinExistence type="inferred from homology"/>
<dbReference type="EMBL" id="JACEEZ010012173">
    <property type="protein sequence ID" value="KAG0720825.1"/>
    <property type="molecule type" value="Genomic_DNA"/>
</dbReference>
<keyword evidence="5" id="KW-1185">Reference proteome</keyword>
<dbReference type="Proteomes" id="UP000770661">
    <property type="component" value="Unassembled WGS sequence"/>
</dbReference>
<comment type="similarity">
    <text evidence="1">Belongs to the GcvT family.</text>
</comment>
<feature type="domain" description="Aminomethyltransferase C-terminal" evidence="3">
    <location>
        <begin position="84"/>
        <end position="171"/>
    </location>
</feature>
<accession>A0A8J5CV51</accession>
<dbReference type="Pfam" id="PF08669">
    <property type="entry name" value="GCV_T_C"/>
    <property type="match status" value="1"/>
</dbReference>
<dbReference type="PANTHER" id="PTHR43757:SF15">
    <property type="entry name" value="PYRUVATE DEHYDROGENASE PHOSPHATASE REGULATORY SUBUNIT, MITOCHONDRIAL-LIKE"/>
    <property type="match status" value="1"/>
</dbReference>
<evidence type="ECO:0000256" key="1">
    <source>
        <dbReference type="ARBA" id="ARBA00008609"/>
    </source>
</evidence>
<dbReference type="Pfam" id="PF01571">
    <property type="entry name" value="GCV_T"/>
    <property type="match status" value="1"/>
</dbReference>
<dbReference type="Gene3D" id="4.10.1250.10">
    <property type="entry name" value="Aminomethyltransferase fragment"/>
    <property type="match status" value="1"/>
</dbReference>